<dbReference type="Pfam" id="PF00005">
    <property type="entry name" value="ABC_tran"/>
    <property type="match status" value="2"/>
</dbReference>
<evidence type="ECO:0000259" key="3">
    <source>
        <dbReference type="PROSITE" id="PS50893"/>
    </source>
</evidence>
<dbReference type="PANTHER" id="PTHR43790:SF4">
    <property type="entry name" value="GUANOSINE IMPORT ATP-BINDING PROTEIN NUPO"/>
    <property type="match status" value="1"/>
</dbReference>
<dbReference type="InterPro" id="IPR003439">
    <property type="entry name" value="ABC_transporter-like_ATP-bd"/>
</dbReference>
<proteinExistence type="predicted"/>
<evidence type="ECO:0000313" key="6">
    <source>
        <dbReference type="EMBL" id="CAB5056868.1"/>
    </source>
</evidence>
<dbReference type="Gene3D" id="3.40.50.300">
    <property type="entry name" value="P-loop containing nucleotide triphosphate hydrolases"/>
    <property type="match status" value="2"/>
</dbReference>
<sequence length="517" mass="55964">MINAVQTPGAIGPGSLAVSTENLGVDFGNFKALKNVSVGFEVGKIHAVVGQNGAGKTTFSKVLMGLVKASHGSLTVNGLHPDSWSVRQARLAGLDMVHQIFTMPPNATVAEAFEFFQSDTSSLLPYRKSILNLKWQRILAEFEVNISPEALINSLSIEAVQSLEIVRALMAKTQVLILDEPTAALAPPESKRLFENLRRLKEKGITIIIVLHKVVEVLEIADTVTVLRDGECIKSAVKVDDFDAESLTNEIIGLTAVVPQKTELVRMDASSEVVLTLVALSTKQHASESALASLDLTVRPGEIVGIAGVEGNGQRALVEVIMGLVKATSGDIFFENSRITNVSVRARRMKGIRVIPFDRLTEGVSTTKTLWENTAAGSLINDKRRFLFVSPKELRKNSEKVLKHWQVKYQSLDQYVSELSGGNVQRLIFSRELDSGLKLLIAAQPTRGLDVGATAFVHETLDALRNSGAGVLLVSADLEELFALSDRLIVLQRGCISGSFTGPYDRSLVGNAMVGTQ</sequence>
<dbReference type="InterPro" id="IPR003593">
    <property type="entry name" value="AAA+_ATPase"/>
</dbReference>
<dbReference type="SMART" id="SM00382">
    <property type="entry name" value="AAA"/>
    <property type="match status" value="1"/>
</dbReference>
<dbReference type="AlphaFoldDB" id="A0A6J7PNE5"/>
<dbReference type="CDD" id="cd03216">
    <property type="entry name" value="ABC_Carb_Monos_I"/>
    <property type="match status" value="1"/>
</dbReference>
<dbReference type="PROSITE" id="PS50893">
    <property type="entry name" value="ABC_TRANSPORTER_2"/>
    <property type="match status" value="2"/>
</dbReference>
<evidence type="ECO:0000256" key="1">
    <source>
        <dbReference type="ARBA" id="ARBA00022741"/>
    </source>
</evidence>
<keyword evidence="1" id="KW-0547">Nucleotide-binding</keyword>
<dbReference type="InterPro" id="IPR050107">
    <property type="entry name" value="ABC_carbohydrate_import_ATPase"/>
</dbReference>
<evidence type="ECO:0000313" key="5">
    <source>
        <dbReference type="EMBL" id="CAB5007080.1"/>
    </source>
</evidence>
<accession>A0A6J7PNE5</accession>
<dbReference type="SUPFAM" id="SSF52540">
    <property type="entry name" value="P-loop containing nucleoside triphosphate hydrolases"/>
    <property type="match status" value="2"/>
</dbReference>
<protein>
    <submittedName>
        <fullName evidence="5">Unannotated protein</fullName>
    </submittedName>
</protein>
<name>A0A6J7PNE5_9ZZZZ</name>
<dbReference type="EMBL" id="CAFBQN010000034">
    <property type="protein sequence ID" value="CAB5056868.1"/>
    <property type="molecule type" value="Genomic_DNA"/>
</dbReference>
<gene>
    <name evidence="4" type="ORF">UFOPK2942_00571</name>
    <name evidence="5" type="ORF">UFOPK4065_00721</name>
    <name evidence="6" type="ORF">UFOPK4319_00617</name>
</gene>
<dbReference type="GO" id="GO:0005524">
    <property type="term" value="F:ATP binding"/>
    <property type="evidence" value="ECO:0007669"/>
    <property type="project" value="UniProtKB-KW"/>
</dbReference>
<dbReference type="CDD" id="cd03215">
    <property type="entry name" value="ABC_Carb_Monos_II"/>
    <property type="match status" value="1"/>
</dbReference>
<feature type="domain" description="ABC transporter" evidence="3">
    <location>
        <begin position="275"/>
        <end position="516"/>
    </location>
</feature>
<dbReference type="PANTHER" id="PTHR43790">
    <property type="entry name" value="CARBOHYDRATE TRANSPORT ATP-BINDING PROTEIN MG119-RELATED"/>
    <property type="match status" value="1"/>
</dbReference>
<organism evidence="5">
    <name type="scientific">freshwater metagenome</name>
    <dbReference type="NCBI Taxonomy" id="449393"/>
    <lineage>
        <taxon>unclassified sequences</taxon>
        <taxon>metagenomes</taxon>
        <taxon>ecological metagenomes</taxon>
    </lineage>
</organism>
<evidence type="ECO:0000313" key="4">
    <source>
        <dbReference type="EMBL" id="CAB4778618.1"/>
    </source>
</evidence>
<dbReference type="EMBL" id="CAFBPE010000050">
    <property type="protein sequence ID" value="CAB5007080.1"/>
    <property type="molecule type" value="Genomic_DNA"/>
</dbReference>
<dbReference type="GO" id="GO:0016887">
    <property type="term" value="F:ATP hydrolysis activity"/>
    <property type="evidence" value="ECO:0007669"/>
    <property type="project" value="InterPro"/>
</dbReference>
<keyword evidence="2" id="KW-0067">ATP-binding</keyword>
<evidence type="ECO:0000256" key="2">
    <source>
        <dbReference type="ARBA" id="ARBA00022840"/>
    </source>
</evidence>
<dbReference type="InterPro" id="IPR027417">
    <property type="entry name" value="P-loop_NTPase"/>
</dbReference>
<dbReference type="EMBL" id="CAFAAA010000013">
    <property type="protein sequence ID" value="CAB4778618.1"/>
    <property type="molecule type" value="Genomic_DNA"/>
</dbReference>
<reference evidence="5" key="1">
    <citation type="submission" date="2020-05" db="EMBL/GenBank/DDBJ databases">
        <authorList>
            <person name="Chiriac C."/>
            <person name="Salcher M."/>
            <person name="Ghai R."/>
            <person name="Kavagutti S V."/>
        </authorList>
    </citation>
    <scope>NUCLEOTIDE SEQUENCE</scope>
</reference>
<feature type="domain" description="ABC transporter" evidence="3">
    <location>
        <begin position="18"/>
        <end position="254"/>
    </location>
</feature>